<sequence length="74" mass="8548">LQQHAGFHTGRKPFRCSFCGKAFRFKSNLFEHRSVHGGFTPHACRYCGKTCQLKGDLKKHRKTHISTEEELEEA</sequence>
<dbReference type="SMART" id="SM00355">
    <property type="entry name" value="ZnF_C2H2"/>
    <property type="match status" value="2"/>
</dbReference>
<keyword evidence="5" id="KW-0862">Zinc</keyword>
<dbReference type="GO" id="GO:0003700">
    <property type="term" value="F:DNA-binding transcription factor activity"/>
    <property type="evidence" value="ECO:0007669"/>
    <property type="project" value="TreeGrafter"/>
</dbReference>
<keyword evidence="2" id="KW-0479">Metal-binding</keyword>
<dbReference type="InterPro" id="IPR013087">
    <property type="entry name" value="Znf_C2H2_type"/>
</dbReference>
<organism evidence="10 11">
    <name type="scientific">Toxocara canis</name>
    <name type="common">Canine roundworm</name>
    <dbReference type="NCBI Taxonomy" id="6265"/>
    <lineage>
        <taxon>Eukaryota</taxon>
        <taxon>Metazoa</taxon>
        <taxon>Ecdysozoa</taxon>
        <taxon>Nematoda</taxon>
        <taxon>Chromadorea</taxon>
        <taxon>Rhabditida</taxon>
        <taxon>Spirurina</taxon>
        <taxon>Ascaridomorpha</taxon>
        <taxon>Ascaridoidea</taxon>
        <taxon>Toxocaridae</taxon>
        <taxon>Toxocara</taxon>
    </lineage>
</organism>
<evidence type="ECO:0000313" key="10">
    <source>
        <dbReference type="Proteomes" id="UP000050794"/>
    </source>
</evidence>
<dbReference type="FunFam" id="3.30.160.60:FF:000446">
    <property type="entry name" value="Zinc finger protein"/>
    <property type="match status" value="1"/>
</dbReference>
<evidence type="ECO:0000256" key="7">
    <source>
        <dbReference type="ARBA" id="ARBA00023242"/>
    </source>
</evidence>
<protein>
    <submittedName>
        <fullName evidence="11">ZN865 protein</fullName>
    </submittedName>
</protein>
<evidence type="ECO:0000259" key="9">
    <source>
        <dbReference type="PROSITE" id="PS50157"/>
    </source>
</evidence>
<evidence type="ECO:0000256" key="3">
    <source>
        <dbReference type="ARBA" id="ARBA00022737"/>
    </source>
</evidence>
<dbReference type="Pfam" id="PF00096">
    <property type="entry name" value="zf-C2H2"/>
    <property type="match status" value="2"/>
</dbReference>
<dbReference type="GO" id="GO:0000978">
    <property type="term" value="F:RNA polymerase II cis-regulatory region sequence-specific DNA binding"/>
    <property type="evidence" value="ECO:0007669"/>
    <property type="project" value="TreeGrafter"/>
</dbReference>
<accession>A0A183U014</accession>
<dbReference type="InterPro" id="IPR050589">
    <property type="entry name" value="Ikaros_C2H2-ZF"/>
</dbReference>
<keyword evidence="4 8" id="KW-0863">Zinc-finger</keyword>
<dbReference type="PANTHER" id="PTHR24404:SF110">
    <property type="entry name" value="C2H2-TYPE DOMAIN-CONTAINING PROTEIN"/>
    <property type="match status" value="1"/>
</dbReference>
<keyword evidence="3" id="KW-0677">Repeat</keyword>
<dbReference type="PANTHER" id="PTHR24404">
    <property type="entry name" value="ZINC FINGER PROTEIN"/>
    <property type="match status" value="1"/>
</dbReference>
<dbReference type="InterPro" id="IPR036236">
    <property type="entry name" value="Znf_C2H2_sf"/>
</dbReference>
<dbReference type="Gene3D" id="3.30.160.60">
    <property type="entry name" value="Classic Zinc Finger"/>
    <property type="match status" value="2"/>
</dbReference>
<feature type="domain" description="C2H2-type" evidence="9">
    <location>
        <begin position="14"/>
        <end position="41"/>
    </location>
</feature>
<dbReference type="GO" id="GO:0005634">
    <property type="term" value="C:nucleus"/>
    <property type="evidence" value="ECO:0007669"/>
    <property type="project" value="UniProtKB-SubCell"/>
</dbReference>
<reference evidence="11" key="1">
    <citation type="submission" date="2016-06" db="UniProtKB">
        <authorList>
            <consortium name="WormBaseParasite"/>
        </authorList>
    </citation>
    <scope>IDENTIFICATION</scope>
</reference>
<evidence type="ECO:0000256" key="2">
    <source>
        <dbReference type="ARBA" id="ARBA00022723"/>
    </source>
</evidence>
<evidence type="ECO:0000256" key="4">
    <source>
        <dbReference type="ARBA" id="ARBA00022771"/>
    </source>
</evidence>
<keyword evidence="10" id="KW-1185">Reference proteome</keyword>
<evidence type="ECO:0000256" key="6">
    <source>
        <dbReference type="ARBA" id="ARBA00023125"/>
    </source>
</evidence>
<evidence type="ECO:0000256" key="5">
    <source>
        <dbReference type="ARBA" id="ARBA00022833"/>
    </source>
</evidence>
<proteinExistence type="predicted"/>
<dbReference type="SUPFAM" id="SSF57667">
    <property type="entry name" value="beta-beta-alpha zinc fingers"/>
    <property type="match status" value="1"/>
</dbReference>
<keyword evidence="6" id="KW-0238">DNA-binding</keyword>
<dbReference type="WBParaSite" id="TCNE_0000183401-mRNA-1">
    <property type="protein sequence ID" value="TCNE_0000183401-mRNA-1"/>
    <property type="gene ID" value="TCNE_0000183401"/>
</dbReference>
<dbReference type="AlphaFoldDB" id="A0A183U014"/>
<feature type="domain" description="C2H2-type" evidence="9">
    <location>
        <begin position="42"/>
        <end position="69"/>
    </location>
</feature>
<dbReference type="PROSITE" id="PS00028">
    <property type="entry name" value="ZINC_FINGER_C2H2_1"/>
    <property type="match status" value="2"/>
</dbReference>
<dbReference type="GO" id="GO:0008270">
    <property type="term" value="F:zinc ion binding"/>
    <property type="evidence" value="ECO:0007669"/>
    <property type="project" value="UniProtKB-KW"/>
</dbReference>
<dbReference type="FunFam" id="3.30.160.60:FF:000295">
    <property type="entry name" value="zinc finger protein 19"/>
    <property type="match status" value="1"/>
</dbReference>
<name>A0A183U014_TOXCA</name>
<evidence type="ECO:0000313" key="11">
    <source>
        <dbReference type="WBParaSite" id="TCNE_0000183401-mRNA-1"/>
    </source>
</evidence>
<comment type="subcellular location">
    <subcellularLocation>
        <location evidence="1">Nucleus</location>
    </subcellularLocation>
</comment>
<dbReference type="Proteomes" id="UP000050794">
    <property type="component" value="Unassembled WGS sequence"/>
</dbReference>
<keyword evidence="7" id="KW-0539">Nucleus</keyword>
<evidence type="ECO:0000256" key="8">
    <source>
        <dbReference type="PROSITE-ProRule" id="PRU00042"/>
    </source>
</evidence>
<evidence type="ECO:0000256" key="1">
    <source>
        <dbReference type="ARBA" id="ARBA00004123"/>
    </source>
</evidence>
<dbReference type="GO" id="GO:0000122">
    <property type="term" value="P:negative regulation of transcription by RNA polymerase II"/>
    <property type="evidence" value="ECO:0007669"/>
    <property type="project" value="UniProtKB-ARBA"/>
</dbReference>
<dbReference type="PROSITE" id="PS50157">
    <property type="entry name" value="ZINC_FINGER_C2H2_2"/>
    <property type="match status" value="2"/>
</dbReference>